<protein>
    <submittedName>
        <fullName evidence="2">Uncharacterized protein</fullName>
    </submittedName>
</protein>
<feature type="region of interest" description="Disordered" evidence="1">
    <location>
        <begin position="165"/>
        <end position="193"/>
    </location>
</feature>
<feature type="compositionally biased region" description="Basic and acidic residues" evidence="1">
    <location>
        <begin position="173"/>
        <end position="193"/>
    </location>
</feature>
<reference evidence="2" key="1">
    <citation type="journal article" date="2015" name="Proc. Natl. Acad. Sci. U.S.A.">
        <title>Networks of energetic and metabolic interactions define dynamics in microbial communities.</title>
        <authorList>
            <person name="Embree M."/>
            <person name="Liu J.K."/>
            <person name="Al-Bassam M.M."/>
            <person name="Zengler K."/>
        </authorList>
    </citation>
    <scope>NUCLEOTIDE SEQUENCE</scope>
</reference>
<feature type="compositionally biased region" description="Acidic residues" evidence="1">
    <location>
        <begin position="80"/>
        <end position="89"/>
    </location>
</feature>
<gene>
    <name evidence="2" type="ORF">ASZ90_016499</name>
</gene>
<comment type="caution">
    <text evidence="2">The sequence shown here is derived from an EMBL/GenBank/DDBJ whole genome shotgun (WGS) entry which is preliminary data.</text>
</comment>
<dbReference type="EMBL" id="LNQE01001735">
    <property type="protein sequence ID" value="KUG11086.1"/>
    <property type="molecule type" value="Genomic_DNA"/>
</dbReference>
<feature type="region of interest" description="Disordered" evidence="1">
    <location>
        <begin position="80"/>
        <end position="152"/>
    </location>
</feature>
<sequence>MRDEGFTGYCQVQHPNSPILIVFSQGRILLAGYNGLAGNRALEAINAQKYSWVDAMLHDLDEKQIQLAIEFNPSWKITEDTESSFDEPGQDNGSVHTDRDQEAEHEPEPPGILSVPAGKQVPGQVVSEPVNSPVSAIPEASPNPSPAGTGEETAWRAALTMPVLPLPDDSLVPEERSPGREDPGIGAAEKDRDEIPLSFEPLVADSELFESDRKRVKPVRTAVPEPGEQWRAMTVNRQPNNTV</sequence>
<organism evidence="2">
    <name type="scientific">hydrocarbon metagenome</name>
    <dbReference type="NCBI Taxonomy" id="938273"/>
    <lineage>
        <taxon>unclassified sequences</taxon>
        <taxon>metagenomes</taxon>
        <taxon>ecological metagenomes</taxon>
    </lineage>
</organism>
<feature type="compositionally biased region" description="Basic and acidic residues" evidence="1">
    <location>
        <begin position="96"/>
        <end position="108"/>
    </location>
</feature>
<evidence type="ECO:0000313" key="2">
    <source>
        <dbReference type="EMBL" id="KUG11086.1"/>
    </source>
</evidence>
<proteinExistence type="predicted"/>
<dbReference type="AlphaFoldDB" id="A0A0W8ERM2"/>
<name>A0A0W8ERM2_9ZZZZ</name>
<accession>A0A0W8ERM2</accession>
<evidence type="ECO:0000256" key="1">
    <source>
        <dbReference type="SAM" id="MobiDB-lite"/>
    </source>
</evidence>